<organism evidence="2 3">
    <name type="scientific">Teratosphaeria nubilosa</name>
    <dbReference type="NCBI Taxonomy" id="161662"/>
    <lineage>
        <taxon>Eukaryota</taxon>
        <taxon>Fungi</taxon>
        <taxon>Dikarya</taxon>
        <taxon>Ascomycota</taxon>
        <taxon>Pezizomycotina</taxon>
        <taxon>Dothideomycetes</taxon>
        <taxon>Dothideomycetidae</taxon>
        <taxon>Mycosphaerellales</taxon>
        <taxon>Teratosphaeriaceae</taxon>
        <taxon>Teratosphaeria</taxon>
    </lineage>
</organism>
<dbReference type="AlphaFoldDB" id="A0A6G1KWX8"/>
<evidence type="ECO:0000256" key="1">
    <source>
        <dbReference type="SAM" id="SignalP"/>
    </source>
</evidence>
<keyword evidence="3" id="KW-1185">Reference proteome</keyword>
<protein>
    <submittedName>
        <fullName evidence="2">Uncharacterized protein</fullName>
    </submittedName>
</protein>
<evidence type="ECO:0000313" key="3">
    <source>
        <dbReference type="Proteomes" id="UP000799436"/>
    </source>
</evidence>
<sequence length="146" mass="16283">MKSLTLVFPLFASLAFSTTCYRPLRDDEDQDIPAGTCQPTFEEWQNGALVQDCHPNNPCLTIGNGCILNAQLDEEERVWKANCADDDPNNVIKGTVCRASGWQGLGNCVEYTWRRCDDKCGKRCPKTLFDNCWMGTTGADCYCKPA</sequence>
<proteinExistence type="predicted"/>
<reference evidence="2" key="1">
    <citation type="journal article" date="2020" name="Stud. Mycol.">
        <title>101 Dothideomycetes genomes: a test case for predicting lifestyles and emergence of pathogens.</title>
        <authorList>
            <person name="Haridas S."/>
            <person name="Albert R."/>
            <person name="Binder M."/>
            <person name="Bloem J."/>
            <person name="Labutti K."/>
            <person name="Salamov A."/>
            <person name="Andreopoulos B."/>
            <person name="Baker S."/>
            <person name="Barry K."/>
            <person name="Bills G."/>
            <person name="Bluhm B."/>
            <person name="Cannon C."/>
            <person name="Castanera R."/>
            <person name="Culley D."/>
            <person name="Daum C."/>
            <person name="Ezra D."/>
            <person name="Gonzalez J."/>
            <person name="Henrissat B."/>
            <person name="Kuo A."/>
            <person name="Liang C."/>
            <person name="Lipzen A."/>
            <person name="Lutzoni F."/>
            <person name="Magnuson J."/>
            <person name="Mondo S."/>
            <person name="Nolan M."/>
            <person name="Ohm R."/>
            <person name="Pangilinan J."/>
            <person name="Park H.-J."/>
            <person name="Ramirez L."/>
            <person name="Alfaro M."/>
            <person name="Sun H."/>
            <person name="Tritt A."/>
            <person name="Yoshinaga Y."/>
            <person name="Zwiers L.-H."/>
            <person name="Turgeon B."/>
            <person name="Goodwin S."/>
            <person name="Spatafora J."/>
            <person name="Crous P."/>
            <person name="Grigoriev I."/>
        </authorList>
    </citation>
    <scope>NUCLEOTIDE SEQUENCE</scope>
    <source>
        <strain evidence="2">CBS 116005</strain>
    </source>
</reference>
<dbReference type="EMBL" id="ML995906">
    <property type="protein sequence ID" value="KAF2764920.1"/>
    <property type="molecule type" value="Genomic_DNA"/>
</dbReference>
<feature type="signal peptide" evidence="1">
    <location>
        <begin position="1"/>
        <end position="20"/>
    </location>
</feature>
<dbReference type="OrthoDB" id="10525087at2759"/>
<name>A0A6G1KWX8_9PEZI</name>
<dbReference type="Proteomes" id="UP000799436">
    <property type="component" value="Unassembled WGS sequence"/>
</dbReference>
<gene>
    <name evidence="2" type="ORF">EJ03DRAFT_223337</name>
</gene>
<evidence type="ECO:0000313" key="2">
    <source>
        <dbReference type="EMBL" id="KAF2764920.1"/>
    </source>
</evidence>
<feature type="chain" id="PRO_5026333980" evidence="1">
    <location>
        <begin position="21"/>
        <end position="146"/>
    </location>
</feature>
<keyword evidence="1" id="KW-0732">Signal</keyword>
<accession>A0A6G1KWX8</accession>